<keyword evidence="4" id="KW-1185">Reference proteome</keyword>
<comment type="similarity">
    <text evidence="1">Belongs to the FliN/MopA/SpaO family.</text>
</comment>
<dbReference type="InterPro" id="IPR001543">
    <property type="entry name" value="FliN-like_C"/>
</dbReference>
<name>A0ABT4IZF9_9RHOB</name>
<dbReference type="Pfam" id="PF01052">
    <property type="entry name" value="FliMN_C"/>
    <property type="match status" value="1"/>
</dbReference>
<protein>
    <submittedName>
        <fullName evidence="3">FliM/FliN family flagellar motor switch protein</fullName>
    </submittedName>
</protein>
<dbReference type="RefSeq" id="WP_268940243.1">
    <property type="nucleotide sequence ID" value="NZ_JAPTYD010000001.1"/>
</dbReference>
<proteinExistence type="inferred from homology"/>
<gene>
    <name evidence="3" type="ORF">OU682_01280</name>
</gene>
<keyword evidence="3" id="KW-0282">Flagellum</keyword>
<accession>A0ABT4IZF9</accession>
<keyword evidence="3" id="KW-0966">Cell projection</keyword>
<evidence type="ECO:0000259" key="2">
    <source>
        <dbReference type="Pfam" id="PF01052"/>
    </source>
</evidence>
<feature type="domain" description="Flagellar motor switch protein FliN-like C-terminal" evidence="2">
    <location>
        <begin position="205"/>
        <end position="271"/>
    </location>
</feature>
<dbReference type="SUPFAM" id="SSF101801">
    <property type="entry name" value="Surface presentation of antigens (SPOA)"/>
    <property type="match status" value="1"/>
</dbReference>
<evidence type="ECO:0000313" key="4">
    <source>
        <dbReference type="Proteomes" id="UP001149822"/>
    </source>
</evidence>
<evidence type="ECO:0000256" key="1">
    <source>
        <dbReference type="ARBA" id="ARBA00009226"/>
    </source>
</evidence>
<dbReference type="Gene3D" id="2.30.330.10">
    <property type="entry name" value="SpoA-like"/>
    <property type="match status" value="1"/>
</dbReference>
<dbReference type="Proteomes" id="UP001149822">
    <property type="component" value="Unassembled WGS sequence"/>
</dbReference>
<comment type="caution">
    <text evidence="3">The sequence shown here is derived from an EMBL/GenBank/DDBJ whole genome shotgun (WGS) entry which is preliminary data.</text>
</comment>
<dbReference type="InterPro" id="IPR001172">
    <property type="entry name" value="FliN_T3SS_HrcQb"/>
</dbReference>
<keyword evidence="3" id="KW-0969">Cilium</keyword>
<dbReference type="EMBL" id="JAPTYD010000001">
    <property type="protein sequence ID" value="MCZ0960247.1"/>
    <property type="molecule type" value="Genomic_DNA"/>
</dbReference>
<sequence>MTLAVFKLESFSAAAAAQGAQPTFGREALDQAYADGLAEGIARQQDEQARTLNAGLERLARALADDEARRAELRREAVEGLAPVLAQILDCLAPAAQSRRLEEALTAELLRLSRAAPSLRARVTCGPSLRDMVDRCLADCGLEGIEVTESDCDRIALSLAGGRIELEPARVADTIRALIAEISGPKPKRGRDIMDALSHLIDTDAIQVEVTVRLGRTRQTVAQLSALRPDDILLLDQSIDEGVEICVGDKVIARGELTSDGSAEDRLCVRILPAPGAA</sequence>
<dbReference type="InterPro" id="IPR036429">
    <property type="entry name" value="SpoA-like_sf"/>
</dbReference>
<evidence type="ECO:0000313" key="3">
    <source>
        <dbReference type="EMBL" id="MCZ0960247.1"/>
    </source>
</evidence>
<organism evidence="3 4">
    <name type="scientific">Paracoccus benzoatiresistens</name>
    <dbReference type="NCBI Taxonomy" id="2997341"/>
    <lineage>
        <taxon>Bacteria</taxon>
        <taxon>Pseudomonadati</taxon>
        <taxon>Pseudomonadota</taxon>
        <taxon>Alphaproteobacteria</taxon>
        <taxon>Rhodobacterales</taxon>
        <taxon>Paracoccaceae</taxon>
        <taxon>Paracoccus</taxon>
    </lineage>
</organism>
<reference evidence="3" key="1">
    <citation type="submission" date="2022-12" db="EMBL/GenBank/DDBJ databases">
        <title>Paracoccus sp. EF6 isolated from a lake water.</title>
        <authorList>
            <person name="Liu H."/>
        </authorList>
    </citation>
    <scope>NUCLEOTIDE SEQUENCE</scope>
    <source>
        <strain evidence="3">EF6</strain>
    </source>
</reference>
<dbReference type="PRINTS" id="PR00956">
    <property type="entry name" value="FLGMOTORFLIN"/>
</dbReference>